<dbReference type="EMBL" id="JARBJD010000258">
    <property type="protein sequence ID" value="KAK2945500.1"/>
    <property type="molecule type" value="Genomic_DNA"/>
</dbReference>
<gene>
    <name evidence="3" type="ORF">BLNAU_19573</name>
</gene>
<protein>
    <submittedName>
        <fullName evidence="3">PAP/25A associated domain family</fullName>
    </submittedName>
</protein>
<dbReference type="PANTHER" id="PTHR12271">
    <property type="entry name" value="POLY A POLYMERASE CID PAP -RELATED"/>
    <property type="match status" value="1"/>
</dbReference>
<accession>A0ABQ9X161</accession>
<dbReference type="InterPro" id="IPR043519">
    <property type="entry name" value="NT_sf"/>
</dbReference>
<organism evidence="3 4">
    <name type="scientific">Blattamonas nauphoetae</name>
    <dbReference type="NCBI Taxonomy" id="2049346"/>
    <lineage>
        <taxon>Eukaryota</taxon>
        <taxon>Metamonada</taxon>
        <taxon>Preaxostyla</taxon>
        <taxon>Oxymonadida</taxon>
        <taxon>Blattamonas</taxon>
    </lineage>
</organism>
<dbReference type="Gene3D" id="1.10.1410.10">
    <property type="match status" value="1"/>
</dbReference>
<dbReference type="PANTHER" id="PTHR12271:SF40">
    <property type="entry name" value="POLY(A) RNA POLYMERASE GLD2"/>
    <property type="match status" value="1"/>
</dbReference>
<dbReference type="Pfam" id="PF22600">
    <property type="entry name" value="MTPAP-like_central"/>
    <property type="match status" value="1"/>
</dbReference>
<feature type="domain" description="Poly(A) RNA polymerase mitochondrial-like central palm" evidence="2">
    <location>
        <begin position="98"/>
        <end position="243"/>
    </location>
</feature>
<proteinExistence type="predicted"/>
<dbReference type="Proteomes" id="UP001281761">
    <property type="component" value="Unassembled WGS sequence"/>
</dbReference>
<dbReference type="Gene3D" id="3.30.460.10">
    <property type="entry name" value="Beta Polymerase, domain 2"/>
    <property type="match status" value="1"/>
</dbReference>
<evidence type="ECO:0000313" key="3">
    <source>
        <dbReference type="EMBL" id="KAK2945500.1"/>
    </source>
</evidence>
<keyword evidence="4" id="KW-1185">Reference proteome</keyword>
<dbReference type="InterPro" id="IPR054708">
    <property type="entry name" value="MTPAP-like_central"/>
</dbReference>
<feature type="compositionally biased region" description="Basic residues" evidence="1">
    <location>
        <begin position="35"/>
        <end position="51"/>
    </location>
</feature>
<sequence>MIARPPIQSSPKEQAQTFAIKLANSQTISIPMRLGQRRNKNQKSRGPRTQRVRTSSVLPQIIGPLPPLQVVIPPSPKCQASASLEAEIDIIVNQPTFAASQENLNAIEDARQRIEATIKEIVPEVTDVVLFGSGSSTVMSSNSDLDFCLTFRCNDKGEPAIPYETALNRLHKRFGYGHRMKDLITINEYVRWARVPVLKCHAMLPIWSPEQTGSAEPNTKVSFDIVSSNFLGVQNSRLIRTYTECDERVRLFLLLVKKWAKGWGIGDASQQTLSSYGWNLICLSYLQACTPPIIPNLQSEAYITASNPDLVVDLNIEGKECRFSRDSQPWKSRAPGLLPNPDDPLQTEDPRPVNTTSLAQLFVNFMEFLSNSYTNEIAFSIKHGALCTTNSIEHLLFYRNPVPLFIIVDPFDIGRNVGVQINKETKVISAIKQTFAKILGGSHLSSILSYSS</sequence>
<evidence type="ECO:0000256" key="1">
    <source>
        <dbReference type="SAM" id="MobiDB-lite"/>
    </source>
</evidence>
<reference evidence="3 4" key="1">
    <citation type="journal article" date="2022" name="bioRxiv">
        <title>Genomics of Preaxostyla Flagellates Illuminates Evolutionary Transitions and the Path Towards Mitochondrial Loss.</title>
        <authorList>
            <person name="Novak L.V.F."/>
            <person name="Treitli S.C."/>
            <person name="Pyrih J."/>
            <person name="Halakuc P."/>
            <person name="Pipaliya S.V."/>
            <person name="Vacek V."/>
            <person name="Brzon O."/>
            <person name="Soukal P."/>
            <person name="Eme L."/>
            <person name="Dacks J.B."/>
            <person name="Karnkowska A."/>
            <person name="Elias M."/>
            <person name="Hampl V."/>
        </authorList>
    </citation>
    <scope>NUCLEOTIDE SEQUENCE [LARGE SCALE GENOMIC DNA]</scope>
    <source>
        <strain evidence="3">NAU3</strain>
        <tissue evidence="3">Gut</tissue>
    </source>
</reference>
<evidence type="ECO:0000313" key="4">
    <source>
        <dbReference type="Proteomes" id="UP001281761"/>
    </source>
</evidence>
<dbReference type="CDD" id="cd05402">
    <property type="entry name" value="NT_PAP_TUTase"/>
    <property type="match status" value="1"/>
</dbReference>
<name>A0ABQ9X161_9EUKA</name>
<dbReference type="SUPFAM" id="SSF81301">
    <property type="entry name" value="Nucleotidyltransferase"/>
    <property type="match status" value="1"/>
</dbReference>
<comment type="caution">
    <text evidence="3">The sequence shown here is derived from an EMBL/GenBank/DDBJ whole genome shotgun (WGS) entry which is preliminary data.</text>
</comment>
<evidence type="ECO:0000259" key="2">
    <source>
        <dbReference type="Pfam" id="PF22600"/>
    </source>
</evidence>
<dbReference type="SUPFAM" id="SSF81631">
    <property type="entry name" value="PAP/OAS1 substrate-binding domain"/>
    <property type="match status" value="1"/>
</dbReference>
<feature type="region of interest" description="Disordered" evidence="1">
    <location>
        <begin position="33"/>
        <end position="54"/>
    </location>
</feature>
<feature type="region of interest" description="Disordered" evidence="1">
    <location>
        <begin position="326"/>
        <end position="350"/>
    </location>
</feature>